<dbReference type="InterPro" id="IPR003594">
    <property type="entry name" value="HATPase_dom"/>
</dbReference>
<keyword evidence="4" id="KW-1003">Cell membrane</keyword>
<dbReference type="InterPro" id="IPR005467">
    <property type="entry name" value="His_kinase_dom"/>
</dbReference>
<keyword evidence="6 16" id="KW-0808">Transferase</keyword>
<evidence type="ECO:0000256" key="1">
    <source>
        <dbReference type="ARBA" id="ARBA00000085"/>
    </source>
</evidence>
<evidence type="ECO:0000256" key="9">
    <source>
        <dbReference type="ARBA" id="ARBA00022777"/>
    </source>
</evidence>
<feature type="transmembrane region" description="Helical" evidence="14">
    <location>
        <begin position="71"/>
        <end position="97"/>
    </location>
</feature>
<evidence type="ECO:0000256" key="6">
    <source>
        <dbReference type="ARBA" id="ARBA00022679"/>
    </source>
</evidence>
<feature type="transmembrane region" description="Helical" evidence="14">
    <location>
        <begin position="166"/>
        <end position="183"/>
    </location>
</feature>
<keyword evidence="9 16" id="KW-0418">Kinase</keyword>
<dbReference type="EC" id="2.7.13.3" evidence="3"/>
<dbReference type="Gene3D" id="1.10.287.130">
    <property type="match status" value="1"/>
</dbReference>
<comment type="subcellular location">
    <subcellularLocation>
        <location evidence="2">Cell membrane</location>
        <topology evidence="2">Multi-pass membrane protein</topology>
    </subcellularLocation>
</comment>
<comment type="catalytic activity">
    <reaction evidence="1">
        <text>ATP + protein L-histidine = ADP + protein N-phospho-L-histidine.</text>
        <dbReference type="EC" id="2.7.13.3"/>
    </reaction>
</comment>
<evidence type="ECO:0000259" key="15">
    <source>
        <dbReference type="PROSITE" id="PS50109"/>
    </source>
</evidence>
<feature type="transmembrane region" description="Helical" evidence="14">
    <location>
        <begin position="39"/>
        <end position="59"/>
    </location>
</feature>
<evidence type="ECO:0000313" key="17">
    <source>
        <dbReference type="Proteomes" id="UP000027936"/>
    </source>
</evidence>
<evidence type="ECO:0000256" key="10">
    <source>
        <dbReference type="ARBA" id="ARBA00022840"/>
    </source>
</evidence>
<feature type="transmembrane region" description="Helical" evidence="14">
    <location>
        <begin position="103"/>
        <end position="121"/>
    </location>
</feature>
<dbReference type="Gene3D" id="3.30.565.10">
    <property type="entry name" value="Histidine kinase-like ATPase, C-terminal domain"/>
    <property type="match status" value="1"/>
</dbReference>
<keyword evidence="7 14" id="KW-0812">Transmembrane</keyword>
<dbReference type="SMART" id="SM00388">
    <property type="entry name" value="HisKA"/>
    <property type="match status" value="1"/>
</dbReference>
<dbReference type="AlphaFoldDB" id="A0A072NLE5"/>
<dbReference type="RefSeq" id="WP_035196514.1">
    <property type="nucleotide sequence ID" value="NZ_JJRY01000012.1"/>
</dbReference>
<protein>
    <recommendedName>
        <fullName evidence="3">histidine kinase</fullName>
        <ecNumber evidence="3">2.7.13.3</ecNumber>
    </recommendedName>
</protein>
<keyword evidence="13 14" id="KW-0472">Membrane</keyword>
<dbReference type="InterPro" id="IPR036890">
    <property type="entry name" value="HATPase_C_sf"/>
</dbReference>
<feature type="transmembrane region" description="Helical" evidence="14">
    <location>
        <begin position="7"/>
        <end position="27"/>
    </location>
</feature>
<keyword evidence="12" id="KW-0902">Two-component regulatory system</keyword>
<feature type="domain" description="Histidine kinase" evidence="15">
    <location>
        <begin position="211"/>
        <end position="417"/>
    </location>
</feature>
<dbReference type="InterPro" id="IPR003661">
    <property type="entry name" value="HisK_dim/P_dom"/>
</dbReference>
<dbReference type="PRINTS" id="PR00344">
    <property type="entry name" value="BCTRLSENSOR"/>
</dbReference>
<evidence type="ECO:0000256" key="5">
    <source>
        <dbReference type="ARBA" id="ARBA00022553"/>
    </source>
</evidence>
<evidence type="ECO:0000256" key="4">
    <source>
        <dbReference type="ARBA" id="ARBA00022475"/>
    </source>
</evidence>
<dbReference type="GO" id="GO:0071555">
    <property type="term" value="P:cell wall organization"/>
    <property type="evidence" value="ECO:0007669"/>
    <property type="project" value="InterPro"/>
</dbReference>
<dbReference type="PATRIC" id="fig|1348973.3.peg.2943"/>
<proteinExistence type="predicted"/>
<name>A0A072NLE5_SCHAZ</name>
<dbReference type="InterPro" id="IPR004358">
    <property type="entry name" value="Sig_transdc_His_kin-like_C"/>
</dbReference>
<dbReference type="Pfam" id="PF07694">
    <property type="entry name" value="5TM-5TMR_LYT"/>
    <property type="match status" value="1"/>
</dbReference>
<evidence type="ECO:0000256" key="13">
    <source>
        <dbReference type="ARBA" id="ARBA00023136"/>
    </source>
</evidence>
<dbReference type="PANTHER" id="PTHR43065">
    <property type="entry name" value="SENSOR HISTIDINE KINASE"/>
    <property type="match status" value="1"/>
</dbReference>
<dbReference type="PANTHER" id="PTHR43065:SF46">
    <property type="entry name" value="C4-DICARBOXYLATE TRANSPORT SENSOR PROTEIN DCTB"/>
    <property type="match status" value="1"/>
</dbReference>
<dbReference type="CDD" id="cd00082">
    <property type="entry name" value="HisKA"/>
    <property type="match status" value="1"/>
</dbReference>
<dbReference type="SUPFAM" id="SSF55874">
    <property type="entry name" value="ATPase domain of HSP90 chaperone/DNA topoisomerase II/histidine kinase"/>
    <property type="match status" value="1"/>
</dbReference>
<feature type="transmembrane region" description="Helical" evidence="14">
    <location>
        <begin position="133"/>
        <end position="154"/>
    </location>
</feature>
<accession>A0A072NLE5</accession>
<organism evidence="16 17">
    <name type="scientific">Schinkia azotoformans MEV2011</name>
    <dbReference type="NCBI Taxonomy" id="1348973"/>
    <lineage>
        <taxon>Bacteria</taxon>
        <taxon>Bacillati</taxon>
        <taxon>Bacillota</taxon>
        <taxon>Bacilli</taxon>
        <taxon>Bacillales</taxon>
        <taxon>Bacillaceae</taxon>
        <taxon>Calidifontibacillus/Schinkia group</taxon>
        <taxon>Schinkia</taxon>
    </lineage>
</organism>
<dbReference type="OrthoDB" id="9815750at2"/>
<dbReference type="PROSITE" id="PS50109">
    <property type="entry name" value="HIS_KIN"/>
    <property type="match status" value="1"/>
</dbReference>
<evidence type="ECO:0000256" key="7">
    <source>
        <dbReference type="ARBA" id="ARBA00022692"/>
    </source>
</evidence>
<evidence type="ECO:0000256" key="11">
    <source>
        <dbReference type="ARBA" id="ARBA00022989"/>
    </source>
</evidence>
<comment type="caution">
    <text evidence="16">The sequence shown here is derived from an EMBL/GenBank/DDBJ whole genome shotgun (WGS) entry which is preliminary data.</text>
</comment>
<dbReference type="GO" id="GO:0000155">
    <property type="term" value="F:phosphorelay sensor kinase activity"/>
    <property type="evidence" value="ECO:0007669"/>
    <property type="project" value="InterPro"/>
</dbReference>
<evidence type="ECO:0000256" key="14">
    <source>
        <dbReference type="SAM" id="Phobius"/>
    </source>
</evidence>
<dbReference type="GO" id="GO:0005886">
    <property type="term" value="C:plasma membrane"/>
    <property type="evidence" value="ECO:0007669"/>
    <property type="project" value="UniProtKB-SubCell"/>
</dbReference>
<sequence length="417" mass="47771">MSYELERLLVNVLFMLLPLFIFQMFWLDKDRVNSNLKTPGFAIMLSISLIICMSFPIEFFPGFHFDLRHVLLIIGALYGGYYFSSWLFITVFAYRFFLGGDGIYVNFFVITLITACVPLLSDIYSKLKLYQKVIIAFILAEISAVLVILLSYLVLQTPFEFQTTSIKYFIVQGLSMCLVVYLVETMKYNAQMRKELIKAEKMSILTQISASISHEVKNPITITQGFVEALEDEDSKERRKEYVGYILEELQRAQNIIYEFLALTKPELDSMTSINISKELSYSVNLMKPFAKSHKVKIEIDNIDDHCMILGDRQKIRQCFINLIKNSIEAMENGGELWIKANKNSNRISIDIIDNGIGMTPNEVSKLGTPYFTTKEEGTGLGMMIVFNIIKTMKGEIKVESEKGKGTKFMITFPLAF</sequence>
<evidence type="ECO:0000313" key="16">
    <source>
        <dbReference type="EMBL" id="KEF37738.1"/>
    </source>
</evidence>
<dbReference type="Pfam" id="PF00512">
    <property type="entry name" value="HisKA"/>
    <property type="match status" value="1"/>
</dbReference>
<gene>
    <name evidence="16" type="ORF">M670_03041</name>
</gene>
<dbReference type="SMART" id="SM00387">
    <property type="entry name" value="HATPase_c"/>
    <property type="match status" value="1"/>
</dbReference>
<dbReference type="EMBL" id="JJRY01000012">
    <property type="protein sequence ID" value="KEF37738.1"/>
    <property type="molecule type" value="Genomic_DNA"/>
</dbReference>
<keyword evidence="10" id="KW-0067">ATP-binding</keyword>
<dbReference type="Pfam" id="PF02518">
    <property type="entry name" value="HATPase_c"/>
    <property type="match status" value="1"/>
</dbReference>
<keyword evidence="5" id="KW-0597">Phosphoprotein</keyword>
<evidence type="ECO:0000256" key="3">
    <source>
        <dbReference type="ARBA" id="ARBA00012438"/>
    </source>
</evidence>
<dbReference type="InterPro" id="IPR036097">
    <property type="entry name" value="HisK_dim/P_sf"/>
</dbReference>
<dbReference type="InterPro" id="IPR011620">
    <property type="entry name" value="Sig_transdc_His_kinase_LytS_TM"/>
</dbReference>
<reference evidence="16 17" key="1">
    <citation type="submission" date="2014-04" db="EMBL/GenBank/DDBJ databases">
        <title>Draft genome sequence of Bacillus azotoformans MEV2011, a (co-) denitrifying strain unable to grow in the presence of oxygen.</title>
        <authorList>
            <person name="Nielsen M."/>
            <person name="Schreiber L."/>
            <person name="Finster K."/>
            <person name="Schramm A."/>
        </authorList>
    </citation>
    <scope>NUCLEOTIDE SEQUENCE [LARGE SCALE GENOMIC DNA]</scope>
    <source>
        <strain evidence="16 17">MEV2011</strain>
    </source>
</reference>
<keyword evidence="8" id="KW-0547">Nucleotide-binding</keyword>
<dbReference type="Proteomes" id="UP000027936">
    <property type="component" value="Unassembled WGS sequence"/>
</dbReference>
<evidence type="ECO:0000256" key="2">
    <source>
        <dbReference type="ARBA" id="ARBA00004651"/>
    </source>
</evidence>
<keyword evidence="11 14" id="KW-1133">Transmembrane helix</keyword>
<dbReference type="SUPFAM" id="SSF47384">
    <property type="entry name" value="Homodimeric domain of signal transducing histidine kinase"/>
    <property type="match status" value="1"/>
</dbReference>
<evidence type="ECO:0000256" key="12">
    <source>
        <dbReference type="ARBA" id="ARBA00023012"/>
    </source>
</evidence>
<dbReference type="GO" id="GO:0005524">
    <property type="term" value="F:ATP binding"/>
    <property type="evidence" value="ECO:0007669"/>
    <property type="project" value="UniProtKB-KW"/>
</dbReference>
<evidence type="ECO:0000256" key="8">
    <source>
        <dbReference type="ARBA" id="ARBA00022741"/>
    </source>
</evidence>